<protein>
    <submittedName>
        <fullName evidence="2">Uncharacterized protein</fullName>
    </submittedName>
</protein>
<proteinExistence type="predicted"/>
<dbReference type="Proteomes" id="UP000800096">
    <property type="component" value="Unassembled WGS sequence"/>
</dbReference>
<accession>A0A6A5Q4B3</accession>
<organism evidence="2 3">
    <name type="scientific">Ampelomyces quisqualis</name>
    <name type="common">Powdery mildew agent</name>
    <dbReference type="NCBI Taxonomy" id="50730"/>
    <lineage>
        <taxon>Eukaryota</taxon>
        <taxon>Fungi</taxon>
        <taxon>Dikarya</taxon>
        <taxon>Ascomycota</taxon>
        <taxon>Pezizomycotina</taxon>
        <taxon>Dothideomycetes</taxon>
        <taxon>Pleosporomycetidae</taxon>
        <taxon>Pleosporales</taxon>
        <taxon>Pleosporineae</taxon>
        <taxon>Phaeosphaeriaceae</taxon>
        <taxon>Ampelomyces</taxon>
    </lineage>
</organism>
<dbReference type="EMBL" id="ML979200">
    <property type="protein sequence ID" value="KAF1910961.1"/>
    <property type="molecule type" value="Genomic_DNA"/>
</dbReference>
<dbReference type="AlphaFoldDB" id="A0A6A5Q4B3"/>
<feature type="signal peptide" evidence="1">
    <location>
        <begin position="1"/>
        <end position="20"/>
    </location>
</feature>
<evidence type="ECO:0000313" key="3">
    <source>
        <dbReference type="Proteomes" id="UP000800096"/>
    </source>
</evidence>
<name>A0A6A5Q4B3_AMPQU</name>
<keyword evidence="1" id="KW-0732">Signal</keyword>
<evidence type="ECO:0000313" key="2">
    <source>
        <dbReference type="EMBL" id="KAF1910961.1"/>
    </source>
</evidence>
<keyword evidence="3" id="KW-1185">Reference proteome</keyword>
<reference evidence="2" key="1">
    <citation type="journal article" date="2020" name="Stud. Mycol.">
        <title>101 Dothideomycetes genomes: a test case for predicting lifestyles and emergence of pathogens.</title>
        <authorList>
            <person name="Haridas S."/>
            <person name="Albert R."/>
            <person name="Binder M."/>
            <person name="Bloem J."/>
            <person name="Labutti K."/>
            <person name="Salamov A."/>
            <person name="Andreopoulos B."/>
            <person name="Baker S."/>
            <person name="Barry K."/>
            <person name="Bills G."/>
            <person name="Bluhm B."/>
            <person name="Cannon C."/>
            <person name="Castanera R."/>
            <person name="Culley D."/>
            <person name="Daum C."/>
            <person name="Ezra D."/>
            <person name="Gonzalez J."/>
            <person name="Henrissat B."/>
            <person name="Kuo A."/>
            <person name="Liang C."/>
            <person name="Lipzen A."/>
            <person name="Lutzoni F."/>
            <person name="Magnuson J."/>
            <person name="Mondo S."/>
            <person name="Nolan M."/>
            <person name="Ohm R."/>
            <person name="Pangilinan J."/>
            <person name="Park H.-J."/>
            <person name="Ramirez L."/>
            <person name="Alfaro M."/>
            <person name="Sun H."/>
            <person name="Tritt A."/>
            <person name="Yoshinaga Y."/>
            <person name="Zwiers L.-H."/>
            <person name="Turgeon B."/>
            <person name="Goodwin S."/>
            <person name="Spatafora J."/>
            <person name="Crous P."/>
            <person name="Grigoriev I."/>
        </authorList>
    </citation>
    <scope>NUCLEOTIDE SEQUENCE</scope>
    <source>
        <strain evidence="2">HMLAC05119</strain>
    </source>
</reference>
<evidence type="ECO:0000256" key="1">
    <source>
        <dbReference type="SAM" id="SignalP"/>
    </source>
</evidence>
<gene>
    <name evidence="2" type="ORF">BDU57DRAFT_543784</name>
</gene>
<feature type="chain" id="PRO_5025632173" evidence="1">
    <location>
        <begin position="21"/>
        <end position="107"/>
    </location>
</feature>
<sequence length="107" mass="11819">MKLLQIFLGLIFSLILLARSAPLSEDGLELFNVTLPHLPYNTTNASTVSTQGYDPSFTWHDYSTAQIWMGKSKVAVGSMVGHELYKTVCIAGSRQYYCGIRLPSTAD</sequence>